<accession>A0A1H8DZW2</accession>
<dbReference type="SUPFAM" id="SSF48452">
    <property type="entry name" value="TPR-like"/>
    <property type="match status" value="1"/>
</dbReference>
<sequence length="588" mass="64484">MQRNYIHTIAVFLLVAVILGACKKYEQFPVDKVTGNYVFDPLDSAGVNAQSFLYGIYAIVKNGHNRVGGDYLDAASDDAVSSKTGGNIPVTLIATNAVTAFNFPGSENLWEGTNLSQSPNNTGVPESFWAGIRNANIFINNIGVVPVKGGLANGATTAQVWRSEARFLRAYFYFELVRRYGGVPLLGDKVYNIGEDLSLPRSSFADCISYITSECDAIRDSLLTAPVADADNYRATKGAAMTLKMKALLLAASPLFNGNNIDNANNLTGYTNYDANRWVQAAQAAKDVIDLHTYALHTSFTGIFLDQNNSERIFIRPGNNTTNIETGNGPVGFSAGGTGNTSPTQELVDAFPMQNGLPITDPASGYLVSDPYSVLSDVKRDPRFTATIFYNGAKWLNGTVQTYEGGQSKPNSSLQQTVSGYYMRKFMGNFETSATFSNHSSDWIIMRYAEVLLAYAEARNEIEPAPQADVYEQLYAIRARAGIEAGAGGNYGLAPGMTRDQMRAVIQNEWRIEFAFEEHRYFDIRRWKIAGTVMNKPRTGVSVVKSGNAFTYNPVTVLTTVFKDSQYLYPIPYNEVAKNPNMKQNPGQ</sequence>
<dbReference type="OrthoDB" id="5694214at2"/>
<evidence type="ECO:0000259" key="7">
    <source>
        <dbReference type="Pfam" id="PF14322"/>
    </source>
</evidence>
<keyword evidence="4" id="KW-0472">Membrane</keyword>
<comment type="subcellular location">
    <subcellularLocation>
        <location evidence="1">Cell outer membrane</location>
    </subcellularLocation>
</comment>
<dbReference type="STRING" id="573321.SAMN04488505_108133"/>
<dbReference type="InterPro" id="IPR011990">
    <property type="entry name" value="TPR-like_helical_dom_sf"/>
</dbReference>
<proteinExistence type="inferred from homology"/>
<feature type="domain" description="SusD-like N-terminal" evidence="7">
    <location>
        <begin position="124"/>
        <end position="242"/>
    </location>
</feature>
<evidence type="ECO:0000313" key="9">
    <source>
        <dbReference type="Proteomes" id="UP000198984"/>
    </source>
</evidence>
<dbReference type="Proteomes" id="UP000198984">
    <property type="component" value="Unassembled WGS sequence"/>
</dbReference>
<keyword evidence="5" id="KW-0998">Cell outer membrane</keyword>
<dbReference type="PROSITE" id="PS51257">
    <property type="entry name" value="PROKAR_LIPOPROTEIN"/>
    <property type="match status" value="1"/>
</dbReference>
<keyword evidence="9" id="KW-1185">Reference proteome</keyword>
<evidence type="ECO:0000256" key="1">
    <source>
        <dbReference type="ARBA" id="ARBA00004442"/>
    </source>
</evidence>
<dbReference type="EMBL" id="FOBB01000008">
    <property type="protein sequence ID" value="SEN12087.1"/>
    <property type="molecule type" value="Genomic_DNA"/>
</dbReference>
<keyword evidence="3" id="KW-0732">Signal</keyword>
<feature type="domain" description="RagB/SusD" evidence="6">
    <location>
        <begin position="323"/>
        <end position="587"/>
    </location>
</feature>
<protein>
    <submittedName>
        <fullName evidence="8">Starch-binding associating with outer membrane</fullName>
    </submittedName>
</protein>
<dbReference type="Pfam" id="PF14322">
    <property type="entry name" value="SusD-like_3"/>
    <property type="match status" value="1"/>
</dbReference>
<dbReference type="InterPro" id="IPR012944">
    <property type="entry name" value="SusD_RagB_dom"/>
</dbReference>
<evidence type="ECO:0000256" key="3">
    <source>
        <dbReference type="ARBA" id="ARBA00022729"/>
    </source>
</evidence>
<evidence type="ECO:0000256" key="2">
    <source>
        <dbReference type="ARBA" id="ARBA00006275"/>
    </source>
</evidence>
<organism evidence="8 9">
    <name type="scientific">Chitinophaga rupis</name>
    <dbReference type="NCBI Taxonomy" id="573321"/>
    <lineage>
        <taxon>Bacteria</taxon>
        <taxon>Pseudomonadati</taxon>
        <taxon>Bacteroidota</taxon>
        <taxon>Chitinophagia</taxon>
        <taxon>Chitinophagales</taxon>
        <taxon>Chitinophagaceae</taxon>
        <taxon>Chitinophaga</taxon>
    </lineage>
</organism>
<evidence type="ECO:0000256" key="5">
    <source>
        <dbReference type="ARBA" id="ARBA00023237"/>
    </source>
</evidence>
<dbReference type="RefSeq" id="WP_089918774.1">
    <property type="nucleotide sequence ID" value="NZ_FOBB01000008.1"/>
</dbReference>
<dbReference type="AlphaFoldDB" id="A0A1H8DZW2"/>
<dbReference type="Pfam" id="PF07980">
    <property type="entry name" value="SusD_RagB"/>
    <property type="match status" value="1"/>
</dbReference>
<reference evidence="8 9" key="1">
    <citation type="submission" date="2016-10" db="EMBL/GenBank/DDBJ databases">
        <authorList>
            <person name="de Groot N.N."/>
        </authorList>
    </citation>
    <scope>NUCLEOTIDE SEQUENCE [LARGE SCALE GENOMIC DNA]</scope>
    <source>
        <strain evidence="8 9">DSM 21039</strain>
    </source>
</reference>
<dbReference type="InterPro" id="IPR033985">
    <property type="entry name" value="SusD-like_N"/>
</dbReference>
<dbReference type="Gene3D" id="1.25.40.390">
    <property type="match status" value="1"/>
</dbReference>
<evidence type="ECO:0000313" key="8">
    <source>
        <dbReference type="EMBL" id="SEN12087.1"/>
    </source>
</evidence>
<dbReference type="GO" id="GO:0009279">
    <property type="term" value="C:cell outer membrane"/>
    <property type="evidence" value="ECO:0007669"/>
    <property type="project" value="UniProtKB-SubCell"/>
</dbReference>
<evidence type="ECO:0000256" key="4">
    <source>
        <dbReference type="ARBA" id="ARBA00023136"/>
    </source>
</evidence>
<gene>
    <name evidence="8" type="ORF">SAMN04488505_108133</name>
</gene>
<comment type="similarity">
    <text evidence="2">Belongs to the SusD family.</text>
</comment>
<name>A0A1H8DZW2_9BACT</name>
<evidence type="ECO:0000259" key="6">
    <source>
        <dbReference type="Pfam" id="PF07980"/>
    </source>
</evidence>